<accession>K9UHM7</accession>
<keyword evidence="12" id="KW-1185">Reference proteome</keyword>
<keyword evidence="4 9" id="KW-1003">Cell membrane</keyword>
<evidence type="ECO:0000256" key="1">
    <source>
        <dbReference type="ARBA" id="ARBA00004651"/>
    </source>
</evidence>
<evidence type="ECO:0000256" key="7">
    <source>
        <dbReference type="ARBA" id="ARBA00022989"/>
    </source>
</evidence>
<dbReference type="Gene3D" id="1.10.3720.10">
    <property type="entry name" value="MetI-like"/>
    <property type="match status" value="1"/>
</dbReference>
<dbReference type="InterPro" id="IPR051408">
    <property type="entry name" value="Phosphate_transprt_permease"/>
</dbReference>
<evidence type="ECO:0000313" key="12">
    <source>
        <dbReference type="Proteomes" id="UP000010366"/>
    </source>
</evidence>
<keyword evidence="5" id="KW-0592">Phosphate transport</keyword>
<dbReference type="OrthoDB" id="9807065at2"/>
<feature type="transmembrane region" description="Helical" evidence="9">
    <location>
        <begin position="27"/>
        <end position="48"/>
    </location>
</feature>
<feature type="transmembrane region" description="Helical" evidence="9">
    <location>
        <begin position="110"/>
        <end position="136"/>
    </location>
</feature>
<organism evidence="11 12">
    <name type="scientific">Chamaesiphon minutus (strain ATCC 27169 / PCC 6605)</name>
    <dbReference type="NCBI Taxonomy" id="1173020"/>
    <lineage>
        <taxon>Bacteria</taxon>
        <taxon>Bacillati</taxon>
        <taxon>Cyanobacteriota</taxon>
        <taxon>Cyanophyceae</taxon>
        <taxon>Gomontiellales</taxon>
        <taxon>Chamaesiphonaceae</taxon>
        <taxon>Chamaesiphon</taxon>
    </lineage>
</organism>
<dbReference type="SUPFAM" id="SSF161098">
    <property type="entry name" value="MetI-like"/>
    <property type="match status" value="1"/>
</dbReference>
<dbReference type="PANTHER" id="PTHR42922">
    <property type="entry name" value="PHOSPHATE TRANSPORT SYSTEM PERMEASE PROTEIN PSTA"/>
    <property type="match status" value="1"/>
</dbReference>
<evidence type="ECO:0000259" key="10">
    <source>
        <dbReference type="PROSITE" id="PS50928"/>
    </source>
</evidence>
<feature type="transmembrane region" description="Helical" evidence="9">
    <location>
        <begin position="273"/>
        <end position="291"/>
    </location>
</feature>
<dbReference type="HOGENOM" id="CLU_033621_2_0_3"/>
<feature type="transmembrane region" description="Helical" evidence="9">
    <location>
        <begin position="208"/>
        <end position="226"/>
    </location>
</feature>
<evidence type="ECO:0000256" key="8">
    <source>
        <dbReference type="ARBA" id="ARBA00023136"/>
    </source>
</evidence>
<dbReference type="GO" id="GO:0005886">
    <property type="term" value="C:plasma membrane"/>
    <property type="evidence" value="ECO:0007669"/>
    <property type="project" value="UniProtKB-SubCell"/>
</dbReference>
<keyword evidence="6 9" id="KW-0812">Transmembrane</keyword>
<name>K9UHM7_CHAP6</name>
<dbReference type="eggNOG" id="COG0581">
    <property type="taxonomic scope" value="Bacteria"/>
</dbReference>
<evidence type="ECO:0000256" key="5">
    <source>
        <dbReference type="ARBA" id="ARBA00022592"/>
    </source>
</evidence>
<evidence type="ECO:0000256" key="9">
    <source>
        <dbReference type="RuleBase" id="RU363043"/>
    </source>
</evidence>
<evidence type="ECO:0000256" key="3">
    <source>
        <dbReference type="ARBA" id="ARBA00022448"/>
    </source>
</evidence>
<dbReference type="GO" id="GO:0005315">
    <property type="term" value="F:phosphate transmembrane transporter activity"/>
    <property type="evidence" value="ECO:0007669"/>
    <property type="project" value="InterPro"/>
</dbReference>
<dbReference type="GO" id="GO:0035435">
    <property type="term" value="P:phosphate ion transmembrane transport"/>
    <property type="evidence" value="ECO:0007669"/>
    <property type="project" value="InterPro"/>
</dbReference>
<dbReference type="PATRIC" id="fig|1173020.3.peg.3040"/>
<dbReference type="PANTHER" id="PTHR42922:SF1">
    <property type="entry name" value="PHOSPHATE TRANSPORT SYSTEM PERMEASE PROTEIN PSTA"/>
    <property type="match status" value="1"/>
</dbReference>
<proteinExistence type="inferred from homology"/>
<evidence type="ECO:0000256" key="4">
    <source>
        <dbReference type="ARBA" id="ARBA00022475"/>
    </source>
</evidence>
<dbReference type="AlphaFoldDB" id="K9UHM7"/>
<keyword evidence="7 9" id="KW-1133">Transmembrane helix</keyword>
<sequence>MNESPRTTNLTTPLSPARSLFDRGMTVLAFCLTIVGILPLISVLWNIIVKGFPGLTATMFTKEIIDDGFANAIVGTLTMVGIASLLSIPIGIATGIYLSEYTPHSKLNRTIRFLTTILTGVPSIVVGIFTYDVIVLTTKQLDAPFFFGRQLFDFNFSYSAVAGGIALAIIMLPIIALTTEEVLKLVPITFRLASSGLGGNKFQTITRIVLPTALPAISTGVLLAIARACGETAPLLFTALYAQYWAENLLSPTASLPVLIFNLYNDPDPVKNQLVWTASLFLLGIVLAINLPTRLLSNRGKQG</sequence>
<dbReference type="KEGG" id="cmp:Cha6605_2666"/>
<dbReference type="RefSeq" id="WP_015159855.1">
    <property type="nucleotide sequence ID" value="NC_019697.1"/>
</dbReference>
<dbReference type="InterPro" id="IPR005672">
    <property type="entry name" value="Phosphate_PstA"/>
</dbReference>
<dbReference type="PROSITE" id="PS50928">
    <property type="entry name" value="ABC_TM1"/>
    <property type="match status" value="1"/>
</dbReference>
<evidence type="ECO:0000256" key="2">
    <source>
        <dbReference type="ARBA" id="ARBA00007069"/>
    </source>
</evidence>
<dbReference type="EMBL" id="CP003600">
    <property type="protein sequence ID" value="AFY93709.1"/>
    <property type="molecule type" value="Genomic_DNA"/>
</dbReference>
<evidence type="ECO:0000256" key="6">
    <source>
        <dbReference type="ARBA" id="ARBA00022692"/>
    </source>
</evidence>
<dbReference type="InterPro" id="IPR000515">
    <property type="entry name" value="MetI-like"/>
</dbReference>
<dbReference type="Pfam" id="PF00528">
    <property type="entry name" value="BPD_transp_1"/>
    <property type="match status" value="1"/>
</dbReference>
<dbReference type="Proteomes" id="UP000010366">
    <property type="component" value="Chromosome"/>
</dbReference>
<gene>
    <name evidence="11" type="ORF">Cha6605_2666</name>
</gene>
<dbReference type="STRING" id="1173020.Cha6605_2666"/>
<feature type="domain" description="ABC transmembrane type-1" evidence="10">
    <location>
        <begin position="73"/>
        <end position="293"/>
    </location>
</feature>
<feature type="transmembrane region" description="Helical" evidence="9">
    <location>
        <begin position="156"/>
        <end position="177"/>
    </location>
</feature>
<keyword evidence="3" id="KW-0813">Transport</keyword>
<dbReference type="InterPro" id="IPR035906">
    <property type="entry name" value="MetI-like_sf"/>
</dbReference>
<comment type="subcellular location">
    <subcellularLocation>
        <location evidence="1 9">Cell membrane</location>
        <topology evidence="1 9">Multi-pass membrane protein</topology>
    </subcellularLocation>
</comment>
<protein>
    <recommendedName>
        <fullName evidence="9">Phosphate transport system permease protein PstA</fullName>
    </recommendedName>
</protein>
<evidence type="ECO:0000313" key="11">
    <source>
        <dbReference type="EMBL" id="AFY93709.1"/>
    </source>
</evidence>
<feature type="transmembrane region" description="Helical" evidence="9">
    <location>
        <begin position="68"/>
        <end position="98"/>
    </location>
</feature>
<comment type="similarity">
    <text evidence="2 9">Belongs to the binding-protein-dependent transport system permease family. CysTW subfamily.</text>
</comment>
<dbReference type="NCBIfam" id="TIGR00974">
    <property type="entry name" value="3a0107s02c"/>
    <property type="match status" value="1"/>
</dbReference>
<dbReference type="CDD" id="cd06261">
    <property type="entry name" value="TM_PBP2"/>
    <property type="match status" value="1"/>
</dbReference>
<keyword evidence="8 9" id="KW-0472">Membrane</keyword>
<reference evidence="11 12" key="1">
    <citation type="submission" date="2012-05" db="EMBL/GenBank/DDBJ databases">
        <title>Finished chromosome of genome of Chamaesiphon sp. PCC 6605.</title>
        <authorList>
            <consortium name="US DOE Joint Genome Institute"/>
            <person name="Gugger M."/>
            <person name="Coursin T."/>
            <person name="Rippka R."/>
            <person name="Tandeau De Marsac N."/>
            <person name="Huntemann M."/>
            <person name="Wei C.-L."/>
            <person name="Han J."/>
            <person name="Detter J.C."/>
            <person name="Han C."/>
            <person name="Tapia R."/>
            <person name="Chen A."/>
            <person name="Kyrpides N."/>
            <person name="Mavromatis K."/>
            <person name="Markowitz V."/>
            <person name="Szeto E."/>
            <person name="Ivanova N."/>
            <person name="Pagani I."/>
            <person name="Pati A."/>
            <person name="Goodwin L."/>
            <person name="Nordberg H.P."/>
            <person name="Cantor M.N."/>
            <person name="Hua S.X."/>
            <person name="Woyke T."/>
            <person name="Kerfeld C.A."/>
        </authorList>
    </citation>
    <scope>NUCLEOTIDE SEQUENCE [LARGE SCALE GENOMIC DNA]</scope>
    <source>
        <strain evidence="12">ATCC 27169 / PCC 6605</strain>
    </source>
</reference>